<comment type="subcellular location">
    <subcellularLocation>
        <location evidence="2 15">Secreted</location>
    </subcellularLocation>
</comment>
<evidence type="ECO:0000313" key="18">
    <source>
        <dbReference type="EMBL" id="KAH7138855.1"/>
    </source>
</evidence>
<evidence type="ECO:0000256" key="16">
    <source>
        <dbReference type="SAM" id="SignalP"/>
    </source>
</evidence>
<evidence type="ECO:0000256" key="5">
    <source>
        <dbReference type="ARBA" id="ARBA00022670"/>
    </source>
</evidence>
<evidence type="ECO:0000256" key="10">
    <source>
        <dbReference type="ARBA" id="ARBA00022833"/>
    </source>
</evidence>
<comment type="catalytic activity">
    <reaction evidence="1 15">
        <text>Preferential cleavage of bonds with hydrophobic residues in P1'. Also 3-Asn-|-Gln-4 and 8-Gly-|-Ser-9 bonds in insulin B chain.</text>
        <dbReference type="EC" id="3.4.24.39"/>
    </reaction>
</comment>
<dbReference type="Gene3D" id="3.40.390.10">
    <property type="entry name" value="Collagenase (Catalytic Domain)"/>
    <property type="match status" value="1"/>
</dbReference>
<feature type="binding site" evidence="14">
    <location>
        <position position="303"/>
    </location>
    <ligand>
        <name>Zn(2+)</name>
        <dbReference type="ChEBI" id="CHEBI:29105"/>
        <note>catalytic</note>
    </ligand>
</feature>
<dbReference type="OrthoDB" id="412874at2759"/>
<protein>
    <recommendedName>
        <fullName evidence="15">Neutral protease 2</fullName>
        <ecNumber evidence="15">3.4.24.39</ecNumber>
    </recommendedName>
    <alternativeName>
        <fullName evidence="15">Deuterolysin</fullName>
    </alternativeName>
</protein>
<dbReference type="EMBL" id="JAGMWT010000001">
    <property type="protein sequence ID" value="KAH7138855.1"/>
    <property type="molecule type" value="Genomic_DNA"/>
</dbReference>
<dbReference type="GO" id="GO:0046872">
    <property type="term" value="F:metal ion binding"/>
    <property type="evidence" value="ECO:0007669"/>
    <property type="project" value="UniProtKB-KW"/>
</dbReference>
<dbReference type="SUPFAM" id="SSF55486">
    <property type="entry name" value="Metalloproteases ('zincins'), catalytic domain"/>
    <property type="match status" value="1"/>
</dbReference>
<comment type="function">
    <text evidence="15">Secreted metalloproteinase that allows assimilation of proteinaceous substrates. Shows high activities on basic nuclear substrates such as histone and protamine.</text>
</comment>
<dbReference type="AlphaFoldDB" id="A0A9P9EIH7"/>
<dbReference type="CDD" id="cd11008">
    <property type="entry name" value="M35_deuterolysin_like"/>
    <property type="match status" value="1"/>
</dbReference>
<evidence type="ECO:0000256" key="13">
    <source>
        <dbReference type="PIRSR" id="PIRSR601384-1"/>
    </source>
</evidence>
<dbReference type="Gene3D" id="2.60.40.2970">
    <property type="match status" value="1"/>
</dbReference>
<evidence type="ECO:0000256" key="6">
    <source>
        <dbReference type="ARBA" id="ARBA00022685"/>
    </source>
</evidence>
<dbReference type="PRINTS" id="PR00768">
    <property type="entry name" value="DEUTEROLYSIN"/>
</dbReference>
<dbReference type="InterPro" id="IPR001384">
    <property type="entry name" value="Peptidase_M35"/>
</dbReference>
<reference evidence="18" key="1">
    <citation type="journal article" date="2021" name="Nat. Commun.">
        <title>Genetic determinants of endophytism in the Arabidopsis root mycobiome.</title>
        <authorList>
            <person name="Mesny F."/>
            <person name="Miyauchi S."/>
            <person name="Thiergart T."/>
            <person name="Pickel B."/>
            <person name="Atanasova L."/>
            <person name="Karlsson M."/>
            <person name="Huettel B."/>
            <person name="Barry K.W."/>
            <person name="Haridas S."/>
            <person name="Chen C."/>
            <person name="Bauer D."/>
            <person name="Andreopoulos W."/>
            <person name="Pangilinan J."/>
            <person name="LaButti K."/>
            <person name="Riley R."/>
            <person name="Lipzen A."/>
            <person name="Clum A."/>
            <person name="Drula E."/>
            <person name="Henrissat B."/>
            <person name="Kohler A."/>
            <person name="Grigoriev I.V."/>
            <person name="Martin F.M."/>
            <person name="Hacquard S."/>
        </authorList>
    </citation>
    <scope>NUCLEOTIDE SEQUENCE</scope>
    <source>
        <strain evidence="18">MPI-CAGE-CH-0243</strain>
    </source>
</reference>
<proteinExistence type="inferred from homology"/>
<dbReference type="PANTHER" id="PTHR37016">
    <property type="match status" value="1"/>
</dbReference>
<feature type="binding site" evidence="14">
    <location>
        <position position="312"/>
    </location>
    <ligand>
        <name>Zn(2+)</name>
        <dbReference type="ChEBI" id="CHEBI:29105"/>
        <note>catalytic</note>
    </ligand>
</feature>
<dbReference type="InterPro" id="IPR024079">
    <property type="entry name" value="MetalloPept_cat_dom_sf"/>
</dbReference>
<feature type="active site" evidence="13">
    <location>
        <position position="300"/>
    </location>
</feature>
<dbReference type="GO" id="GO:0006508">
    <property type="term" value="P:proteolysis"/>
    <property type="evidence" value="ECO:0007669"/>
    <property type="project" value="UniProtKB-KW"/>
</dbReference>
<feature type="signal peptide" evidence="16">
    <location>
        <begin position="1"/>
        <end position="15"/>
    </location>
</feature>
<sequence>MKAFTIASIVSLVSAHAINLPKRSTGLEVKIELTGNTAVKALITNTGDSDLKVLRSGSILDDTPVEKAEVFQGDSKVAFDGIRIEMLVTNLSEDVFEVIPAGKTIEKSFDVAHMHDLSAGGSYDIVTSGALAFANAGSTELAGAVTFGSNVIKTDVDGQLAETSRAEFLQKRTIVQSDCTGTRRTQVTTAISNCRSLAATASSAANSNNAKMTEYFKSTSASAKSTVATVFNRIVSECGSTTSGNSRFYCTDVYGACSSNVIAYTLPSQSYMAYCNLFFTMPALSRTCHAQDQATTVLHEATHLTQVKGTSDYNGYGYNFVRSLSSSQNLNHADTYTLFAQALYAGC</sequence>
<dbReference type="EC" id="3.4.24.39" evidence="15"/>
<dbReference type="Proteomes" id="UP000700596">
    <property type="component" value="Unassembled WGS sequence"/>
</dbReference>
<keyword evidence="5 15" id="KW-0645">Protease</keyword>
<keyword evidence="9 15" id="KW-0378">Hydrolase</keyword>
<gene>
    <name evidence="18" type="ORF">B0J11DRAFT_26520</name>
</gene>
<evidence type="ECO:0000256" key="4">
    <source>
        <dbReference type="ARBA" id="ARBA00022525"/>
    </source>
</evidence>
<evidence type="ECO:0000256" key="14">
    <source>
        <dbReference type="PIRSR" id="PIRSR601384-2"/>
    </source>
</evidence>
<keyword evidence="7 14" id="KW-0479">Metal-binding</keyword>
<evidence type="ECO:0000259" key="17">
    <source>
        <dbReference type="SMART" id="SM01351"/>
    </source>
</evidence>
<dbReference type="Pfam" id="PF02102">
    <property type="entry name" value="Peptidase_M35"/>
    <property type="match status" value="1"/>
</dbReference>
<comment type="caution">
    <text evidence="18">The sequence shown here is derived from an EMBL/GenBank/DDBJ whole genome shotgun (WGS) entry which is preliminary data.</text>
</comment>
<dbReference type="GO" id="GO:0004222">
    <property type="term" value="F:metalloendopeptidase activity"/>
    <property type="evidence" value="ECO:0007669"/>
    <property type="project" value="InterPro"/>
</dbReference>
<keyword evidence="12" id="KW-0865">Zymogen</keyword>
<keyword evidence="10 14" id="KW-0862">Zinc</keyword>
<keyword evidence="8 16" id="KW-0732">Signal</keyword>
<evidence type="ECO:0000256" key="9">
    <source>
        <dbReference type="ARBA" id="ARBA00022801"/>
    </source>
</evidence>
<comment type="similarity">
    <text evidence="3 15">Belongs to the peptidase M35 family.</text>
</comment>
<evidence type="ECO:0000256" key="8">
    <source>
        <dbReference type="ARBA" id="ARBA00022729"/>
    </source>
</evidence>
<evidence type="ECO:0000256" key="12">
    <source>
        <dbReference type="ARBA" id="ARBA00023145"/>
    </source>
</evidence>
<accession>A0A9P9EIH7</accession>
<evidence type="ECO:0000256" key="7">
    <source>
        <dbReference type="ARBA" id="ARBA00022723"/>
    </source>
</evidence>
<evidence type="ECO:0000256" key="11">
    <source>
        <dbReference type="ARBA" id="ARBA00023049"/>
    </source>
</evidence>
<feature type="binding site" evidence="14">
    <location>
        <position position="299"/>
    </location>
    <ligand>
        <name>Zn(2+)</name>
        <dbReference type="ChEBI" id="CHEBI:29105"/>
        <note>catalytic</note>
    </ligand>
</feature>
<organism evidence="18 19">
    <name type="scientific">Dendryphion nanum</name>
    <dbReference type="NCBI Taxonomy" id="256645"/>
    <lineage>
        <taxon>Eukaryota</taxon>
        <taxon>Fungi</taxon>
        <taxon>Dikarya</taxon>
        <taxon>Ascomycota</taxon>
        <taxon>Pezizomycotina</taxon>
        <taxon>Dothideomycetes</taxon>
        <taxon>Pleosporomycetidae</taxon>
        <taxon>Pleosporales</taxon>
        <taxon>Torulaceae</taxon>
        <taxon>Dendryphion</taxon>
    </lineage>
</organism>
<dbReference type="InterPro" id="IPR050414">
    <property type="entry name" value="Fungal_M35_metalloproteases"/>
</dbReference>
<name>A0A9P9EIH7_9PLEO</name>
<feature type="domain" description="Lysine-specific metallo-endopeptidase" evidence="17">
    <location>
        <begin position="203"/>
        <end position="341"/>
    </location>
</feature>
<keyword evidence="11 15" id="KW-0482">Metalloprotease</keyword>
<comment type="cofactor">
    <cofactor evidence="14 15">
        <name>Zn(2+)</name>
        <dbReference type="ChEBI" id="CHEBI:29105"/>
    </cofactor>
    <text evidence="14 15">Binds 1 zinc ion per subunit.</text>
</comment>
<dbReference type="InterPro" id="IPR029463">
    <property type="entry name" value="Lys_MEP"/>
</dbReference>
<evidence type="ECO:0000256" key="1">
    <source>
        <dbReference type="ARBA" id="ARBA00001187"/>
    </source>
</evidence>
<feature type="chain" id="PRO_5040119967" description="Neutral protease 2" evidence="16">
    <location>
        <begin position="16"/>
        <end position="347"/>
    </location>
</feature>
<dbReference type="PANTHER" id="PTHR37016:SF2">
    <property type="entry name" value="NEUTRAL PROTEASE 2 HOMOLOG SNOG_02177"/>
    <property type="match status" value="1"/>
</dbReference>
<evidence type="ECO:0000256" key="15">
    <source>
        <dbReference type="RuleBase" id="RU361126"/>
    </source>
</evidence>
<dbReference type="GO" id="GO:0005576">
    <property type="term" value="C:extracellular region"/>
    <property type="evidence" value="ECO:0007669"/>
    <property type="project" value="UniProtKB-SubCell"/>
</dbReference>
<dbReference type="SMART" id="SM01351">
    <property type="entry name" value="Aspzincin_M35"/>
    <property type="match status" value="1"/>
</dbReference>
<keyword evidence="19" id="KW-1185">Reference proteome</keyword>
<evidence type="ECO:0000313" key="19">
    <source>
        <dbReference type="Proteomes" id="UP000700596"/>
    </source>
</evidence>
<evidence type="ECO:0000256" key="3">
    <source>
        <dbReference type="ARBA" id="ARBA00010279"/>
    </source>
</evidence>
<keyword evidence="6 15" id="KW-0165">Cleavage on pair of basic residues</keyword>
<evidence type="ECO:0000256" key="2">
    <source>
        <dbReference type="ARBA" id="ARBA00004613"/>
    </source>
</evidence>
<keyword evidence="4 15" id="KW-0964">Secreted</keyword>